<dbReference type="Proteomes" id="UP000265520">
    <property type="component" value="Unassembled WGS sequence"/>
</dbReference>
<evidence type="ECO:0000313" key="2">
    <source>
        <dbReference type="Proteomes" id="UP000265520"/>
    </source>
</evidence>
<evidence type="ECO:0000313" key="1">
    <source>
        <dbReference type="EMBL" id="MCI48465.1"/>
    </source>
</evidence>
<reference evidence="1 2" key="1">
    <citation type="journal article" date="2018" name="Front. Plant Sci.">
        <title>Red Clover (Trifolium pratense) and Zigzag Clover (T. medium) - A Picture of Genomic Similarities and Differences.</title>
        <authorList>
            <person name="Dluhosova J."/>
            <person name="Istvanek J."/>
            <person name="Nedelnik J."/>
            <person name="Repkova J."/>
        </authorList>
    </citation>
    <scope>NUCLEOTIDE SEQUENCE [LARGE SCALE GENOMIC DNA]</scope>
    <source>
        <strain evidence="2">cv. 10/8</strain>
        <tissue evidence="1">Leaf</tissue>
    </source>
</reference>
<feature type="non-terminal residue" evidence="1">
    <location>
        <position position="67"/>
    </location>
</feature>
<keyword evidence="2" id="KW-1185">Reference proteome</keyword>
<accession>A0A392SKH5</accession>
<dbReference type="AlphaFoldDB" id="A0A392SKH5"/>
<dbReference type="EMBL" id="LXQA010386944">
    <property type="protein sequence ID" value="MCI48465.1"/>
    <property type="molecule type" value="Genomic_DNA"/>
</dbReference>
<name>A0A392SKH5_9FABA</name>
<sequence>MSTKNEHHHTVPLSVLLKRELMSEKIENPDIVHGQAGQSKKGEDFTLLKSDCQRMVGDGVYTYSVYG</sequence>
<comment type="caution">
    <text evidence="1">The sequence shown here is derived from an EMBL/GenBank/DDBJ whole genome shotgun (WGS) entry which is preliminary data.</text>
</comment>
<proteinExistence type="predicted"/>
<protein>
    <submittedName>
        <fullName evidence="1">Uncharacterized protein</fullName>
    </submittedName>
</protein>
<organism evidence="1 2">
    <name type="scientific">Trifolium medium</name>
    <dbReference type="NCBI Taxonomy" id="97028"/>
    <lineage>
        <taxon>Eukaryota</taxon>
        <taxon>Viridiplantae</taxon>
        <taxon>Streptophyta</taxon>
        <taxon>Embryophyta</taxon>
        <taxon>Tracheophyta</taxon>
        <taxon>Spermatophyta</taxon>
        <taxon>Magnoliopsida</taxon>
        <taxon>eudicotyledons</taxon>
        <taxon>Gunneridae</taxon>
        <taxon>Pentapetalae</taxon>
        <taxon>rosids</taxon>
        <taxon>fabids</taxon>
        <taxon>Fabales</taxon>
        <taxon>Fabaceae</taxon>
        <taxon>Papilionoideae</taxon>
        <taxon>50 kb inversion clade</taxon>
        <taxon>NPAAA clade</taxon>
        <taxon>Hologalegina</taxon>
        <taxon>IRL clade</taxon>
        <taxon>Trifolieae</taxon>
        <taxon>Trifolium</taxon>
    </lineage>
</organism>